<reference evidence="6 7" key="1">
    <citation type="journal article" date="2019" name="PLoS ONE">
        <title>Comparative genome analysis indicates high evolutionary potential of pathogenicity genes in Colletotrichum tanaceti.</title>
        <authorList>
            <person name="Lelwala R.V."/>
            <person name="Korhonen P.K."/>
            <person name="Young N.D."/>
            <person name="Scott J.B."/>
            <person name="Ades P.A."/>
            <person name="Gasser R.B."/>
            <person name="Taylor P.W.J."/>
        </authorList>
    </citation>
    <scope>NUCLEOTIDE SEQUENCE [LARGE SCALE GENOMIC DNA]</scope>
    <source>
        <strain evidence="6">BRIP57314</strain>
    </source>
</reference>
<sequence length="259" mass="28765">MAQSVYPGLAPPVDAQHVSLTLHDMPLLEQMPFLSPTDEYHPCQHWNGQGCHFVEPVSVMPPGNSAGLMDSIQWEVEQASHQSSEAARTITPGYLAVSLVAPRSEDWSLYEELQQNLQQPQPAFFSQPPQCPTPAASPLDTEVAWHPATSGRPRPKPDSRTTTTKKILRVKSRAAAKRCREKTKQYETDLANKEKQVAQEREYLDSCVTALKNEVLALRSRVLEHGSCECEMIQGYIVRTASSVAYNGHRAPAMLLSSM</sequence>
<dbReference type="Proteomes" id="UP000310108">
    <property type="component" value="Unassembled WGS sequence"/>
</dbReference>
<comment type="caution">
    <text evidence="6">The sequence shown here is derived from an EMBL/GenBank/DDBJ whole genome shotgun (WGS) entry which is preliminary data.</text>
</comment>
<evidence type="ECO:0000256" key="3">
    <source>
        <dbReference type="ARBA" id="ARBA00023163"/>
    </source>
</evidence>
<dbReference type="InterPro" id="IPR004827">
    <property type="entry name" value="bZIP"/>
</dbReference>
<dbReference type="InterPro" id="IPR051027">
    <property type="entry name" value="bZIP_transcription_factors"/>
</dbReference>
<dbReference type="GO" id="GO:0005634">
    <property type="term" value="C:nucleus"/>
    <property type="evidence" value="ECO:0007669"/>
    <property type="project" value="UniProtKB-SubCell"/>
</dbReference>
<keyword evidence="2" id="KW-0805">Transcription regulation</keyword>
<dbReference type="EMBL" id="PJEX01000089">
    <property type="protein sequence ID" value="TKW55704.1"/>
    <property type="molecule type" value="Genomic_DNA"/>
</dbReference>
<evidence type="ECO:0000256" key="1">
    <source>
        <dbReference type="ARBA" id="ARBA00004123"/>
    </source>
</evidence>
<keyword evidence="4" id="KW-0539">Nucleus</keyword>
<accession>A0A4U6XJ36</accession>
<dbReference type="PROSITE" id="PS50217">
    <property type="entry name" value="BZIP"/>
    <property type="match status" value="1"/>
</dbReference>
<dbReference type="PANTHER" id="PTHR19304">
    <property type="entry name" value="CYCLIC-AMP RESPONSE ELEMENT BINDING PROTEIN"/>
    <property type="match status" value="1"/>
</dbReference>
<proteinExistence type="predicted"/>
<keyword evidence="7" id="KW-1185">Reference proteome</keyword>
<comment type="subcellular location">
    <subcellularLocation>
        <location evidence="1">Nucleus</location>
    </subcellularLocation>
</comment>
<evidence type="ECO:0000256" key="4">
    <source>
        <dbReference type="ARBA" id="ARBA00023242"/>
    </source>
</evidence>
<organism evidence="6 7">
    <name type="scientific">Colletotrichum tanaceti</name>
    <dbReference type="NCBI Taxonomy" id="1306861"/>
    <lineage>
        <taxon>Eukaryota</taxon>
        <taxon>Fungi</taxon>
        <taxon>Dikarya</taxon>
        <taxon>Ascomycota</taxon>
        <taxon>Pezizomycotina</taxon>
        <taxon>Sordariomycetes</taxon>
        <taxon>Hypocreomycetidae</taxon>
        <taxon>Glomerellales</taxon>
        <taxon>Glomerellaceae</taxon>
        <taxon>Colletotrichum</taxon>
        <taxon>Colletotrichum destructivum species complex</taxon>
    </lineage>
</organism>
<dbReference type="CDD" id="cd14687">
    <property type="entry name" value="bZIP_ATF2"/>
    <property type="match status" value="1"/>
</dbReference>
<dbReference type="OrthoDB" id="295274at2759"/>
<evidence type="ECO:0000256" key="2">
    <source>
        <dbReference type="ARBA" id="ARBA00023015"/>
    </source>
</evidence>
<dbReference type="AlphaFoldDB" id="A0A4U6XJ36"/>
<evidence type="ECO:0000313" key="6">
    <source>
        <dbReference type="EMBL" id="TKW55704.1"/>
    </source>
</evidence>
<name>A0A4U6XJ36_9PEZI</name>
<evidence type="ECO:0000259" key="5">
    <source>
        <dbReference type="PROSITE" id="PS50217"/>
    </source>
</evidence>
<keyword evidence="3" id="KW-0804">Transcription</keyword>
<dbReference type="STRING" id="1306861.A0A4U6XJ36"/>
<dbReference type="Gene3D" id="1.20.5.170">
    <property type="match status" value="1"/>
</dbReference>
<dbReference type="GO" id="GO:0003700">
    <property type="term" value="F:DNA-binding transcription factor activity"/>
    <property type="evidence" value="ECO:0007669"/>
    <property type="project" value="InterPro"/>
</dbReference>
<dbReference type="SUPFAM" id="SSF57959">
    <property type="entry name" value="Leucine zipper domain"/>
    <property type="match status" value="1"/>
</dbReference>
<gene>
    <name evidence="6" type="ORF">CTA1_9862</name>
</gene>
<protein>
    <recommendedName>
        <fullName evidence="5">BZIP domain-containing protein</fullName>
    </recommendedName>
</protein>
<dbReference type="InterPro" id="IPR046347">
    <property type="entry name" value="bZIP_sf"/>
</dbReference>
<evidence type="ECO:0000313" key="7">
    <source>
        <dbReference type="Proteomes" id="UP000310108"/>
    </source>
</evidence>
<feature type="domain" description="BZIP" evidence="5">
    <location>
        <begin position="169"/>
        <end position="225"/>
    </location>
</feature>